<sequence>MLATSLASLTLFTGNSVEFSAHVFPVDRKTLLKTYVWSVALYGSEAWTMGCVDQRRLEAFEMWCYRRMMKIRWMDKVTNEEVLRKVNDSSSLWNTLNRGKMIMIGHNETREYATPSARRRNRKEM</sequence>
<dbReference type="EMBL" id="HBUF01303742">
    <property type="protein sequence ID" value="CAG6691622.1"/>
    <property type="molecule type" value="Transcribed_RNA"/>
</dbReference>
<organism evidence="1">
    <name type="scientific">Cacopsylla melanoneura</name>
    <dbReference type="NCBI Taxonomy" id="428564"/>
    <lineage>
        <taxon>Eukaryota</taxon>
        <taxon>Metazoa</taxon>
        <taxon>Ecdysozoa</taxon>
        <taxon>Arthropoda</taxon>
        <taxon>Hexapoda</taxon>
        <taxon>Insecta</taxon>
        <taxon>Pterygota</taxon>
        <taxon>Neoptera</taxon>
        <taxon>Paraneoptera</taxon>
        <taxon>Hemiptera</taxon>
        <taxon>Sternorrhyncha</taxon>
        <taxon>Psylloidea</taxon>
        <taxon>Psyllidae</taxon>
        <taxon>Psyllinae</taxon>
        <taxon>Cacopsylla</taxon>
    </lineage>
</organism>
<dbReference type="AlphaFoldDB" id="A0A8D8XC77"/>
<proteinExistence type="predicted"/>
<name>A0A8D8XC77_9HEMI</name>
<reference evidence="1" key="1">
    <citation type="submission" date="2021-05" db="EMBL/GenBank/DDBJ databases">
        <authorList>
            <person name="Alioto T."/>
            <person name="Alioto T."/>
            <person name="Gomez Garrido J."/>
        </authorList>
    </citation>
    <scope>NUCLEOTIDE SEQUENCE</scope>
</reference>
<evidence type="ECO:0000313" key="1">
    <source>
        <dbReference type="EMBL" id="CAG6691622.1"/>
    </source>
</evidence>
<accession>A0A8D8XC77</accession>
<protein>
    <submittedName>
        <fullName evidence="1">Uncharacterized protein</fullName>
    </submittedName>
</protein>